<keyword evidence="5 8" id="KW-1133">Transmembrane helix</keyword>
<dbReference type="Proteomes" id="UP001592528">
    <property type="component" value="Unassembled WGS sequence"/>
</dbReference>
<reference evidence="9 10" key="1">
    <citation type="submission" date="2024-09" db="EMBL/GenBank/DDBJ databases">
        <authorList>
            <person name="Lee S.D."/>
        </authorList>
    </citation>
    <scope>NUCLEOTIDE SEQUENCE [LARGE SCALE GENOMIC DNA]</scope>
    <source>
        <strain evidence="9 10">N1-5</strain>
    </source>
</reference>
<keyword evidence="2" id="KW-0813">Transport</keyword>
<evidence type="ECO:0000256" key="1">
    <source>
        <dbReference type="ARBA" id="ARBA00004651"/>
    </source>
</evidence>
<evidence type="ECO:0000256" key="2">
    <source>
        <dbReference type="ARBA" id="ARBA00022448"/>
    </source>
</evidence>
<evidence type="ECO:0000256" key="5">
    <source>
        <dbReference type="ARBA" id="ARBA00022989"/>
    </source>
</evidence>
<dbReference type="CDD" id="cd06173">
    <property type="entry name" value="MFS_MefA_like"/>
    <property type="match status" value="1"/>
</dbReference>
<dbReference type="RefSeq" id="WP_051726238.1">
    <property type="nucleotide sequence ID" value="NZ_JBHEZZ010000030.1"/>
</dbReference>
<keyword evidence="10" id="KW-1185">Reference proteome</keyword>
<feature type="transmembrane region" description="Helical" evidence="8">
    <location>
        <begin position="62"/>
        <end position="83"/>
    </location>
</feature>
<comment type="caution">
    <text evidence="9">The sequence shown here is derived from an EMBL/GenBank/DDBJ whole genome shotgun (WGS) entry which is preliminary data.</text>
</comment>
<keyword evidence="6 8" id="KW-0472">Membrane</keyword>
<feature type="transmembrane region" description="Helical" evidence="8">
    <location>
        <begin position="95"/>
        <end position="114"/>
    </location>
</feature>
<dbReference type="Gene3D" id="1.20.1250.20">
    <property type="entry name" value="MFS general substrate transporter like domains"/>
    <property type="match status" value="1"/>
</dbReference>
<feature type="transmembrane region" description="Helical" evidence="8">
    <location>
        <begin position="285"/>
        <end position="305"/>
    </location>
</feature>
<feature type="transmembrane region" description="Helical" evidence="8">
    <location>
        <begin position="182"/>
        <end position="206"/>
    </location>
</feature>
<evidence type="ECO:0000256" key="8">
    <source>
        <dbReference type="SAM" id="Phobius"/>
    </source>
</evidence>
<dbReference type="PANTHER" id="PTHR23513">
    <property type="entry name" value="INTEGRAL MEMBRANE EFFLUX PROTEIN-RELATED"/>
    <property type="match status" value="1"/>
</dbReference>
<feature type="region of interest" description="Disordered" evidence="7">
    <location>
        <begin position="1"/>
        <end position="20"/>
    </location>
</feature>
<feature type="transmembrane region" description="Helical" evidence="8">
    <location>
        <begin position="32"/>
        <end position="56"/>
    </location>
</feature>
<dbReference type="PANTHER" id="PTHR23513:SF11">
    <property type="entry name" value="STAPHYLOFERRIN A TRANSPORTER"/>
    <property type="match status" value="1"/>
</dbReference>
<evidence type="ECO:0000313" key="9">
    <source>
        <dbReference type="EMBL" id="MFC1406512.1"/>
    </source>
</evidence>
<sequence length="431" mass="43916">MPGRRTATDARPPAPPRKEPPFAALAFRPFRWWFLSQITSASGGMTQAVATSWLVLTMTGSAVGLGVLSAVTMLPSLIAGAWCGAAVDRLDRRRVLIGTQGALAVLSLALYLLIATHAVAYWSILLLSGGSGLVNALDGPARQVYVLDLVGRARLSSAVSLYEVILNTSRVFGPALGGVVLVLWGAGACVLVNAASFLAPLAVLLLQPPALQPPTPAATPAHETPEPPAAPTARRGAARAGLRYAWSVPAIRSCLLIAAACGILFNPGVLMPLLADRVFHLGGGGYGALLSVFGLGALPGALFAARGDEPTGRQVALLAAATGLSTAATACAPDPVLLYVGMAAVGFTSIWMVARANTLVQLRAAPELRGRVMGAWTMALPGASPVTGLAMGTLADLAGARTAFGCAGLLLLAIVAGTWRGLAGSGPYRAG</sequence>
<dbReference type="SUPFAM" id="SSF103473">
    <property type="entry name" value="MFS general substrate transporter"/>
    <property type="match status" value="1"/>
</dbReference>
<name>A0ABV6UYH9_9ACTN</name>
<evidence type="ECO:0000313" key="10">
    <source>
        <dbReference type="Proteomes" id="UP001592528"/>
    </source>
</evidence>
<dbReference type="InterPro" id="IPR010290">
    <property type="entry name" value="TM_effector"/>
</dbReference>
<evidence type="ECO:0000256" key="7">
    <source>
        <dbReference type="SAM" id="MobiDB-lite"/>
    </source>
</evidence>
<evidence type="ECO:0000256" key="3">
    <source>
        <dbReference type="ARBA" id="ARBA00022475"/>
    </source>
</evidence>
<comment type="subcellular location">
    <subcellularLocation>
        <location evidence="1">Cell membrane</location>
        <topology evidence="1">Multi-pass membrane protein</topology>
    </subcellularLocation>
</comment>
<feature type="transmembrane region" description="Helical" evidence="8">
    <location>
        <begin position="244"/>
        <end position="265"/>
    </location>
</feature>
<keyword evidence="4 8" id="KW-0812">Transmembrane</keyword>
<dbReference type="EMBL" id="JBHEZZ010000030">
    <property type="protein sequence ID" value="MFC1406512.1"/>
    <property type="molecule type" value="Genomic_DNA"/>
</dbReference>
<organism evidence="9 10">
    <name type="scientific">Streptacidiphilus cavernicola</name>
    <dbReference type="NCBI Taxonomy" id="3342716"/>
    <lineage>
        <taxon>Bacteria</taxon>
        <taxon>Bacillati</taxon>
        <taxon>Actinomycetota</taxon>
        <taxon>Actinomycetes</taxon>
        <taxon>Kitasatosporales</taxon>
        <taxon>Streptomycetaceae</taxon>
        <taxon>Streptacidiphilus</taxon>
    </lineage>
</organism>
<evidence type="ECO:0000256" key="4">
    <source>
        <dbReference type="ARBA" id="ARBA00022692"/>
    </source>
</evidence>
<feature type="transmembrane region" description="Helical" evidence="8">
    <location>
        <begin position="400"/>
        <end position="419"/>
    </location>
</feature>
<evidence type="ECO:0000256" key="6">
    <source>
        <dbReference type="ARBA" id="ARBA00023136"/>
    </source>
</evidence>
<dbReference type="InterPro" id="IPR036259">
    <property type="entry name" value="MFS_trans_sf"/>
</dbReference>
<accession>A0ABV6UYH9</accession>
<protein>
    <submittedName>
        <fullName evidence="9">MFS transporter</fullName>
    </submittedName>
</protein>
<gene>
    <name evidence="9" type="ORF">ACEZDJ_34980</name>
</gene>
<feature type="transmembrane region" description="Helical" evidence="8">
    <location>
        <begin position="336"/>
        <end position="354"/>
    </location>
</feature>
<dbReference type="Pfam" id="PF05977">
    <property type="entry name" value="MFS_3"/>
    <property type="match status" value="1"/>
</dbReference>
<feature type="transmembrane region" description="Helical" evidence="8">
    <location>
        <begin position="375"/>
        <end position="394"/>
    </location>
</feature>
<keyword evidence="3" id="KW-1003">Cell membrane</keyword>
<proteinExistence type="predicted"/>
<feature type="transmembrane region" description="Helical" evidence="8">
    <location>
        <begin position="312"/>
        <end position="330"/>
    </location>
</feature>